<dbReference type="GO" id="GO:0005524">
    <property type="term" value="F:ATP binding"/>
    <property type="evidence" value="ECO:0007669"/>
    <property type="project" value="UniProtKB-KW"/>
</dbReference>
<dbReference type="HOGENOM" id="CLU_000604_1_11_9"/>
<keyword evidence="2" id="KW-0813">Transport</keyword>
<evidence type="ECO:0000256" key="1">
    <source>
        <dbReference type="ARBA" id="ARBA00004202"/>
    </source>
</evidence>
<dbReference type="RefSeq" id="WP_038479717.1">
    <property type="nucleotide sequence ID" value="NZ_CP003923.1"/>
</dbReference>
<dbReference type="PANTHER" id="PTHR43158">
    <property type="entry name" value="SKFA PEPTIDE EXPORT ATP-BINDING PROTEIN SKFE"/>
    <property type="match status" value="1"/>
</dbReference>
<proteinExistence type="predicted"/>
<dbReference type="InterPro" id="IPR027417">
    <property type="entry name" value="P-loop_NTPase"/>
</dbReference>
<comment type="subcellular location">
    <subcellularLocation>
        <location evidence="1">Cell membrane</location>
        <topology evidence="1">Peripheral membrane protein</topology>
    </subcellularLocation>
</comment>
<dbReference type="OrthoDB" id="9789994at2"/>
<dbReference type="SMART" id="SM00382">
    <property type="entry name" value="AAA"/>
    <property type="match status" value="1"/>
</dbReference>
<dbReference type="PATRIC" id="fig|1246626.3.peg.1812"/>
<dbReference type="STRING" id="1246626.BleG1_1817"/>
<sequence>MTHIVTCRNVTFKRDGQQVLNDINWTINQGEHWCILGLNGSGKTSLLNLINGYAFPTTGTIAVLGNEFGKTNLPNLRKRIGYVSSSLDRFLHIMQNETTEEIVASGKYASFGLYEHLSDLEWERVDDILETLRLQHLKGKFFSVLSQGEKRRVLIGRALMNNPDILILDEPCTGLDVLTREELISVMNEISARGSHIIYVTHHIEEISDVITNVLMIRDGEVVESGRKDDVLTNESLSATFKLPVSVRWIHGRPWLNISTQTNENLSNL</sequence>
<evidence type="ECO:0000256" key="3">
    <source>
        <dbReference type="ARBA" id="ARBA00022741"/>
    </source>
</evidence>
<keyword evidence="3" id="KW-0547">Nucleotide-binding</keyword>
<dbReference type="InterPro" id="IPR003439">
    <property type="entry name" value="ABC_transporter-like_ATP-bd"/>
</dbReference>
<organism evidence="6 7">
    <name type="scientific">Shouchella lehensis G1</name>
    <dbReference type="NCBI Taxonomy" id="1246626"/>
    <lineage>
        <taxon>Bacteria</taxon>
        <taxon>Bacillati</taxon>
        <taxon>Bacillota</taxon>
        <taxon>Bacilli</taxon>
        <taxon>Bacillales</taxon>
        <taxon>Bacillaceae</taxon>
        <taxon>Shouchella</taxon>
    </lineage>
</organism>
<dbReference type="EMBL" id="CP003923">
    <property type="protein sequence ID" value="AIC94395.1"/>
    <property type="molecule type" value="Genomic_DNA"/>
</dbReference>
<dbReference type="Pfam" id="PF00005">
    <property type="entry name" value="ABC_tran"/>
    <property type="match status" value="1"/>
</dbReference>
<gene>
    <name evidence="6" type="ORF">BleG1_1817</name>
</gene>
<dbReference type="GO" id="GO:0016887">
    <property type="term" value="F:ATP hydrolysis activity"/>
    <property type="evidence" value="ECO:0007669"/>
    <property type="project" value="InterPro"/>
</dbReference>
<dbReference type="AlphaFoldDB" id="A0A060LX98"/>
<dbReference type="InterPro" id="IPR017871">
    <property type="entry name" value="ABC_transporter-like_CS"/>
</dbReference>
<evidence type="ECO:0000259" key="5">
    <source>
        <dbReference type="PROSITE" id="PS50893"/>
    </source>
</evidence>
<feature type="domain" description="ABC transporter" evidence="5">
    <location>
        <begin position="5"/>
        <end position="244"/>
    </location>
</feature>
<accession>A0A060LX98</accession>
<evidence type="ECO:0000313" key="7">
    <source>
        <dbReference type="Proteomes" id="UP000027142"/>
    </source>
</evidence>
<keyword evidence="7" id="KW-1185">Reference proteome</keyword>
<dbReference type="Proteomes" id="UP000027142">
    <property type="component" value="Chromosome"/>
</dbReference>
<evidence type="ECO:0000256" key="2">
    <source>
        <dbReference type="ARBA" id="ARBA00022448"/>
    </source>
</evidence>
<keyword evidence="4" id="KW-0067">ATP-binding</keyword>
<dbReference type="InterPro" id="IPR003593">
    <property type="entry name" value="AAA+_ATPase"/>
</dbReference>
<dbReference type="GO" id="GO:0022857">
    <property type="term" value="F:transmembrane transporter activity"/>
    <property type="evidence" value="ECO:0007669"/>
    <property type="project" value="UniProtKB-ARBA"/>
</dbReference>
<dbReference type="eggNOG" id="COG1119">
    <property type="taxonomic scope" value="Bacteria"/>
</dbReference>
<name>A0A060LX98_9BACI</name>
<protein>
    <submittedName>
        <fullName evidence="6">ABC transporter</fullName>
    </submittedName>
</protein>
<dbReference type="PANTHER" id="PTHR43158:SF2">
    <property type="entry name" value="SKFA PEPTIDE EXPORT ATP-BINDING PROTEIN SKFE"/>
    <property type="match status" value="1"/>
</dbReference>
<evidence type="ECO:0000256" key="4">
    <source>
        <dbReference type="ARBA" id="ARBA00022840"/>
    </source>
</evidence>
<dbReference type="CDD" id="cd03225">
    <property type="entry name" value="ABC_cobalt_CbiO_domain1"/>
    <property type="match status" value="1"/>
</dbReference>
<dbReference type="InterPro" id="IPR015856">
    <property type="entry name" value="ABC_transpr_CbiO/EcfA_su"/>
</dbReference>
<dbReference type="GO" id="GO:0005886">
    <property type="term" value="C:plasma membrane"/>
    <property type="evidence" value="ECO:0007669"/>
    <property type="project" value="UniProtKB-SubCell"/>
</dbReference>
<evidence type="ECO:0000313" key="6">
    <source>
        <dbReference type="EMBL" id="AIC94395.1"/>
    </source>
</evidence>
<dbReference type="Gene3D" id="3.40.50.300">
    <property type="entry name" value="P-loop containing nucleotide triphosphate hydrolases"/>
    <property type="match status" value="1"/>
</dbReference>
<dbReference type="PROSITE" id="PS50893">
    <property type="entry name" value="ABC_TRANSPORTER_2"/>
    <property type="match status" value="1"/>
</dbReference>
<dbReference type="SUPFAM" id="SSF52540">
    <property type="entry name" value="P-loop containing nucleoside triphosphate hydrolases"/>
    <property type="match status" value="1"/>
</dbReference>
<dbReference type="KEGG" id="ble:BleG1_1817"/>
<reference evidence="6 7" key="1">
    <citation type="journal article" date="2014" name="Gene">
        <title>A comparative genomic analysis of the alkalitolerant soil bacterium Bacillus lehensis G1.</title>
        <authorList>
            <person name="Noor Y.M."/>
            <person name="Samsulrizal N.H."/>
            <person name="Jema'on N.A."/>
            <person name="Low K.O."/>
            <person name="Ramli A.N."/>
            <person name="Alias N.I."/>
            <person name="Damis S.I."/>
            <person name="Fuzi S.F."/>
            <person name="Isa M.N."/>
            <person name="Murad A.M."/>
            <person name="Raih M.F."/>
            <person name="Bakar F.D."/>
            <person name="Najimudin N."/>
            <person name="Mahadi N.M."/>
            <person name="Illias R.M."/>
        </authorList>
    </citation>
    <scope>NUCLEOTIDE SEQUENCE [LARGE SCALE GENOMIC DNA]</scope>
    <source>
        <strain evidence="6 7">G1</strain>
    </source>
</reference>
<dbReference type="PROSITE" id="PS00211">
    <property type="entry name" value="ABC_TRANSPORTER_1"/>
    <property type="match status" value="1"/>
</dbReference>